<feature type="domain" description="RNase H type-1" evidence="2">
    <location>
        <begin position="916"/>
        <end position="1031"/>
    </location>
</feature>
<dbReference type="GO" id="GO:0004523">
    <property type="term" value="F:RNA-DNA hybrid ribonuclease activity"/>
    <property type="evidence" value="ECO:0007669"/>
    <property type="project" value="InterPro"/>
</dbReference>
<dbReference type="PANTHER" id="PTHR33116:SF86">
    <property type="entry name" value="REVERSE TRANSCRIPTASE DOMAIN-CONTAINING PROTEIN"/>
    <property type="match status" value="1"/>
</dbReference>
<evidence type="ECO:0000313" key="4">
    <source>
        <dbReference type="EMBL" id="GAU39667.1"/>
    </source>
</evidence>
<evidence type="ECO:0000256" key="1">
    <source>
        <dbReference type="SAM" id="Phobius"/>
    </source>
</evidence>
<dbReference type="AlphaFoldDB" id="A0A2Z6PA04"/>
<dbReference type="InterPro" id="IPR044730">
    <property type="entry name" value="RNase_H-like_dom_plant"/>
</dbReference>
<dbReference type="InterPro" id="IPR026960">
    <property type="entry name" value="RVT-Znf"/>
</dbReference>
<dbReference type="Proteomes" id="UP000242715">
    <property type="component" value="Unassembled WGS sequence"/>
</dbReference>
<dbReference type="CDD" id="cd06222">
    <property type="entry name" value="RNase_H_like"/>
    <property type="match status" value="1"/>
</dbReference>
<reference evidence="5" key="1">
    <citation type="journal article" date="2017" name="Front. Plant Sci.">
        <title>Climate Clever Clovers: New Paradigm to Reduce the Environmental Footprint of Ruminants by Breeding Low Methanogenic Forages Utilizing Haplotype Variation.</title>
        <authorList>
            <person name="Kaur P."/>
            <person name="Appels R."/>
            <person name="Bayer P.E."/>
            <person name="Keeble-Gagnere G."/>
            <person name="Wang J."/>
            <person name="Hirakawa H."/>
            <person name="Shirasawa K."/>
            <person name="Vercoe P."/>
            <person name="Stefanova K."/>
            <person name="Durmic Z."/>
            <person name="Nichols P."/>
            <person name="Revell C."/>
            <person name="Isobe S.N."/>
            <person name="Edwards D."/>
            <person name="Erskine W."/>
        </authorList>
    </citation>
    <scope>NUCLEOTIDE SEQUENCE [LARGE SCALE GENOMIC DNA]</scope>
    <source>
        <strain evidence="5">cv. Daliak</strain>
    </source>
</reference>
<keyword evidence="1" id="KW-0812">Transmembrane</keyword>
<evidence type="ECO:0000313" key="5">
    <source>
        <dbReference type="Proteomes" id="UP000242715"/>
    </source>
</evidence>
<dbReference type="InterPro" id="IPR036691">
    <property type="entry name" value="Endo/exonu/phosph_ase_sf"/>
</dbReference>
<dbReference type="EMBL" id="DF973772">
    <property type="protein sequence ID" value="GAU39667.1"/>
    <property type="molecule type" value="Genomic_DNA"/>
</dbReference>
<keyword evidence="5" id="KW-1185">Reference proteome</keyword>
<evidence type="ECO:0000259" key="3">
    <source>
        <dbReference type="Pfam" id="PF13966"/>
    </source>
</evidence>
<proteinExistence type="predicted"/>
<evidence type="ECO:0008006" key="6">
    <source>
        <dbReference type="Google" id="ProtNLM"/>
    </source>
</evidence>
<dbReference type="Pfam" id="PF13966">
    <property type="entry name" value="zf-RVT"/>
    <property type="match status" value="1"/>
</dbReference>
<evidence type="ECO:0000259" key="2">
    <source>
        <dbReference type="Pfam" id="PF13456"/>
    </source>
</evidence>
<dbReference type="InterPro" id="IPR036397">
    <property type="entry name" value="RNaseH_sf"/>
</dbReference>
<dbReference type="PANTHER" id="PTHR33116">
    <property type="entry name" value="REVERSE TRANSCRIPTASE ZINC-BINDING DOMAIN-CONTAINING PROTEIN-RELATED-RELATED"/>
    <property type="match status" value="1"/>
</dbReference>
<accession>A0A2Z6PA04</accession>
<protein>
    <recommendedName>
        <fullName evidence="6">Reverse transcriptase zinc-binding domain-containing protein</fullName>
    </recommendedName>
</protein>
<dbReference type="OrthoDB" id="1433716at2759"/>
<name>A0A2Z6PA04_TRISU</name>
<sequence>MIRIKHRCGFSYGIAVGCSGEGRERAGGVALFWNDQFNISILSFSLNHIHGRIEGENGGEPWFVTGVYGFPDERRKKDTWSLINIFADLATNLWLCVGDPNDTLSAAEKKGGISRTFDQLTVDRDITLACGQLDLGFIGYSFTWSNGREGVENVKCRLDRALTSQRFISEHSPIKVMHLPRYGSDHSAISITLNDVCSNISKKRVYLFRFEERWYKDNRCEQLVHTTWSNIRGNCSSKIDSMKSLDNEFVDHRTSEVRKEIVRTEMLLQDGYLWSKSPDDLRRYMELERTRADLLQKEETLWWQRNIATWLKDGDRNTKFFHGKANQRKKTNCIKKLKDDDEIWWSGQDNVEKVFLHYFADLFSSSNPVDVEKTCEAIKKRLSPDHVELCNQSFTAKEIKETVGQMHPLKAPGRLITDNALIAMECFHWLKKKVKGKRGTMALKLDMAKTYDGMEWAFIREAQSQGIHGIQVARNAPKITHLMFVDDSLLFARANQNEANTIIQVLNKYQLASGQLVSFEKSEVSFSLNVPDIEKNIICNKIEVKAMTSNSRYLGLPGKRLLIKVVVQAIPSYIMSCYTIPEGSCANIESMLSKFWWGSSEQKNKIHWMSWDRLARAKNKGGLSFRGFSNFNKALLGKQCWRLMLNENSPLSRVKIWKDPWLPELSSFKVWSPVCNLDEDVVVAELIDIDLKKWKRELVLSSFNEFEANQILNIPLSWRLPDDKKETLRDNPEPSTVGNTRFGSPFGKFKRLKESKNFLWRVVKHILPTRCRLEQKGVALDPICPLCYDGEETQEHLFMHCQVIRRFWFLSPLGLHVPADVNLFKWMEHWLSNSNFMATQLFSLSLWTIWKMRNDSVFNKKYPNCMIVVQNVSILAEEFNLACNLISNVVSEPIINSDVDVRWELPPIGFLKVNIDAGCFKNNYTCWGLLDRNHKGIVQFAATKRERITCSPLLVEALSLKWCLRWIKDQNLQNVEVEMDAENVVNCLLRRINIVEIELIVVDCLYILLSLLNVSVLVVKSCKNKAAHGLVGVAMNLGSLLWFGNVPEPVSSIVISDLIDGNE</sequence>
<organism evidence="4 5">
    <name type="scientific">Trifolium subterraneum</name>
    <name type="common">Subterranean clover</name>
    <dbReference type="NCBI Taxonomy" id="3900"/>
    <lineage>
        <taxon>Eukaryota</taxon>
        <taxon>Viridiplantae</taxon>
        <taxon>Streptophyta</taxon>
        <taxon>Embryophyta</taxon>
        <taxon>Tracheophyta</taxon>
        <taxon>Spermatophyta</taxon>
        <taxon>Magnoliopsida</taxon>
        <taxon>eudicotyledons</taxon>
        <taxon>Gunneridae</taxon>
        <taxon>Pentapetalae</taxon>
        <taxon>rosids</taxon>
        <taxon>fabids</taxon>
        <taxon>Fabales</taxon>
        <taxon>Fabaceae</taxon>
        <taxon>Papilionoideae</taxon>
        <taxon>50 kb inversion clade</taxon>
        <taxon>NPAAA clade</taxon>
        <taxon>Hologalegina</taxon>
        <taxon>IRL clade</taxon>
        <taxon>Trifolieae</taxon>
        <taxon>Trifolium</taxon>
    </lineage>
</organism>
<keyword evidence="1" id="KW-0472">Membrane</keyword>
<feature type="domain" description="Reverse transcriptase zinc-binding" evidence="3">
    <location>
        <begin position="756"/>
        <end position="808"/>
    </location>
</feature>
<dbReference type="SUPFAM" id="SSF56219">
    <property type="entry name" value="DNase I-like"/>
    <property type="match status" value="1"/>
</dbReference>
<feature type="transmembrane region" description="Helical" evidence="1">
    <location>
        <begin position="999"/>
        <end position="1019"/>
    </location>
</feature>
<dbReference type="Pfam" id="PF13456">
    <property type="entry name" value="RVT_3"/>
    <property type="match status" value="1"/>
</dbReference>
<dbReference type="Gene3D" id="3.60.10.10">
    <property type="entry name" value="Endonuclease/exonuclease/phosphatase"/>
    <property type="match status" value="1"/>
</dbReference>
<dbReference type="PROSITE" id="PS51257">
    <property type="entry name" value="PROKAR_LIPOPROTEIN"/>
    <property type="match status" value="1"/>
</dbReference>
<gene>
    <name evidence="4" type="ORF">TSUD_60340</name>
</gene>
<dbReference type="InterPro" id="IPR002156">
    <property type="entry name" value="RNaseH_domain"/>
</dbReference>
<keyword evidence="1" id="KW-1133">Transmembrane helix</keyword>
<dbReference type="GO" id="GO:0003676">
    <property type="term" value="F:nucleic acid binding"/>
    <property type="evidence" value="ECO:0007669"/>
    <property type="project" value="InterPro"/>
</dbReference>
<dbReference type="Gene3D" id="3.30.420.10">
    <property type="entry name" value="Ribonuclease H-like superfamily/Ribonuclease H"/>
    <property type="match status" value="1"/>
</dbReference>